<dbReference type="Proteomes" id="UP000179807">
    <property type="component" value="Unassembled WGS sequence"/>
</dbReference>
<evidence type="ECO:0000256" key="1">
    <source>
        <dbReference type="SAM" id="Coils"/>
    </source>
</evidence>
<feature type="coiled-coil region" evidence="1">
    <location>
        <begin position="157"/>
        <end position="191"/>
    </location>
</feature>
<evidence type="ECO:0000313" key="3">
    <source>
        <dbReference type="Proteomes" id="UP000179807"/>
    </source>
</evidence>
<reference evidence="2" key="1">
    <citation type="submission" date="2016-10" db="EMBL/GenBank/DDBJ databases">
        <authorList>
            <person name="Benchimol M."/>
            <person name="Almeida L.G."/>
            <person name="Vasconcelos A.T."/>
            <person name="Perreira-Neves A."/>
            <person name="Rosa I.A."/>
            <person name="Tasca T."/>
            <person name="Bogo M.R."/>
            <person name="de Souza W."/>
        </authorList>
    </citation>
    <scope>NUCLEOTIDE SEQUENCE [LARGE SCALE GENOMIC DNA]</scope>
    <source>
        <strain evidence="2">K</strain>
    </source>
</reference>
<keyword evidence="1" id="KW-0175">Coiled coil</keyword>
<keyword evidence="3" id="KW-1185">Reference proteome</keyword>
<dbReference type="AlphaFoldDB" id="A0A1J4JL92"/>
<name>A0A1J4JL92_9EUKA</name>
<feature type="coiled-coil region" evidence="1">
    <location>
        <begin position="345"/>
        <end position="379"/>
    </location>
</feature>
<protein>
    <submittedName>
        <fullName evidence="2">Uncharacterized protein</fullName>
    </submittedName>
</protein>
<comment type="caution">
    <text evidence="2">The sequence shown here is derived from an EMBL/GenBank/DDBJ whole genome shotgun (WGS) entry which is preliminary data.</text>
</comment>
<dbReference type="GeneID" id="94828948"/>
<dbReference type="VEuPathDB" id="TrichDB:TRFO_08367"/>
<gene>
    <name evidence="2" type="ORF">TRFO_08367</name>
</gene>
<organism evidence="2 3">
    <name type="scientific">Tritrichomonas foetus</name>
    <dbReference type="NCBI Taxonomy" id="1144522"/>
    <lineage>
        <taxon>Eukaryota</taxon>
        <taxon>Metamonada</taxon>
        <taxon>Parabasalia</taxon>
        <taxon>Tritrichomonadida</taxon>
        <taxon>Tritrichomonadidae</taxon>
        <taxon>Tritrichomonas</taxon>
    </lineage>
</organism>
<dbReference type="OrthoDB" id="10610391at2759"/>
<proteinExistence type="predicted"/>
<dbReference type="EMBL" id="MLAK01001004">
    <property type="protein sequence ID" value="OHS99441.1"/>
    <property type="molecule type" value="Genomic_DNA"/>
</dbReference>
<feature type="coiled-coil region" evidence="1">
    <location>
        <begin position="246"/>
        <end position="302"/>
    </location>
</feature>
<evidence type="ECO:0000313" key="2">
    <source>
        <dbReference type="EMBL" id="OHS99441.1"/>
    </source>
</evidence>
<dbReference type="RefSeq" id="XP_068352578.1">
    <property type="nucleotide sequence ID" value="XM_068494244.1"/>
</dbReference>
<sequence>MRRSFISIHFSEIDEIRDRLNYRNREMSGKPNNPVLNRQIQAFQFKIQQSLTLLDEEIERLANRLTIIKSSIFESRQQIETLSQKIEDTKESNKSESRKRRAEFDILISRKKASHHSQLQSLQNSFLQEIANLQIDFESQLQKYPNGKSSNRFTSSLAQIDEEIEKTKIKIETYRTKTVELRKENETLQNSGNIENVIDLAPIEHLQKTIEQRQKERYDNLILSREKLQQCVEMLENMVSLHSQEVNEKQIEFKTIEEKYNNELNKLHEKQEMKVLLLNGHLKEAEKRTKSLSKAAHHLEVTNQKQMRETVCDLDKIKQKSFENPDDLLPEKNDRDVLIALRKEVHGMKREMKQKEFLLENAQNENFELKREIWRLKHELKFSNSPIKGTQF</sequence>
<feature type="coiled-coil region" evidence="1">
    <location>
        <begin position="72"/>
        <end position="99"/>
    </location>
</feature>
<accession>A0A1J4JL92</accession>